<dbReference type="KEGG" id="rva:Rvan_2828"/>
<sequence length="130" mass="13965">MVAIVIAAEGPNAEKAAAVAADFFKEEFGVEAHIKVVGPDENEKFFEHIDPNWVAAILSIPGAILSSIELNQRLKLIERTNAMLTAIRQRLGTASGVIRIGSVKTLDLATIKAKELVDAILSAKEDGESR</sequence>
<proteinExistence type="predicted"/>
<reference evidence="2" key="1">
    <citation type="journal article" date="2011" name="J. Bacteriol.">
        <title>Genome sequences of eight morphologically diverse alphaproteobacteria.</title>
        <authorList>
            <consortium name="US DOE Joint Genome Institute"/>
            <person name="Brown P.J."/>
            <person name="Kysela D.T."/>
            <person name="Buechlein A."/>
            <person name="Hemmerich C."/>
            <person name="Brun Y.V."/>
        </authorList>
    </citation>
    <scope>NUCLEOTIDE SEQUENCE [LARGE SCALE GENOMIC DNA]</scope>
    <source>
        <strain evidence="2">ATCC 17100 / ATH 3.1.1 / DSM 162 / LMG 4299</strain>
    </source>
</reference>
<dbReference type="HOGENOM" id="CLU_1936509_0_0_5"/>
<dbReference type="STRING" id="648757.Rvan_2828"/>
<accession>E3I8Q7</accession>
<dbReference type="RefSeq" id="WP_013420407.1">
    <property type="nucleotide sequence ID" value="NC_014664.1"/>
</dbReference>
<dbReference type="Proteomes" id="UP000001399">
    <property type="component" value="Chromosome"/>
</dbReference>
<dbReference type="EMBL" id="CP002292">
    <property type="protein sequence ID" value="ADP72036.1"/>
    <property type="molecule type" value="Genomic_DNA"/>
</dbReference>
<evidence type="ECO:0000313" key="1">
    <source>
        <dbReference type="EMBL" id="ADP72036.1"/>
    </source>
</evidence>
<evidence type="ECO:0000313" key="2">
    <source>
        <dbReference type="Proteomes" id="UP000001399"/>
    </source>
</evidence>
<organism evidence="1 2">
    <name type="scientific">Rhodomicrobium vannielii (strain ATCC 17100 / DSM 162 / LMG 4299 / NCIMB 10020 / ATH 3.1.1)</name>
    <dbReference type="NCBI Taxonomy" id="648757"/>
    <lineage>
        <taxon>Bacteria</taxon>
        <taxon>Pseudomonadati</taxon>
        <taxon>Pseudomonadota</taxon>
        <taxon>Alphaproteobacteria</taxon>
        <taxon>Hyphomicrobiales</taxon>
        <taxon>Hyphomicrobiaceae</taxon>
        <taxon>Rhodomicrobium</taxon>
    </lineage>
</organism>
<protein>
    <submittedName>
        <fullName evidence="1">Uncharacterized protein</fullName>
    </submittedName>
</protein>
<gene>
    <name evidence="1" type="ordered locus">Rvan_2828</name>
</gene>
<name>E3I8Q7_RHOVT</name>
<dbReference type="AlphaFoldDB" id="E3I8Q7"/>
<keyword evidence="2" id="KW-1185">Reference proteome</keyword>